<dbReference type="EMBL" id="JBHUDH010000043">
    <property type="protein sequence ID" value="MFD1525721.1"/>
    <property type="molecule type" value="Genomic_DNA"/>
</dbReference>
<feature type="transmembrane region" description="Helical" evidence="1">
    <location>
        <begin position="26"/>
        <end position="48"/>
    </location>
</feature>
<accession>A0ABD6B5H2</accession>
<sequence>MDDHDHDDGDEGRVTAPMQEFTTGEAGVGAAVLVVGLVLTFGLALGLVGF</sequence>
<dbReference type="Pfam" id="PF24418">
    <property type="entry name" value="DUF7550"/>
    <property type="match status" value="1"/>
</dbReference>
<protein>
    <recommendedName>
        <fullName evidence="4">Flagellin N-terminal-like domain-containing protein</fullName>
    </recommendedName>
</protein>
<keyword evidence="1" id="KW-1133">Transmembrane helix</keyword>
<name>A0ABD6B5H2_9EURY</name>
<dbReference type="InterPro" id="IPR055972">
    <property type="entry name" value="DUF7550"/>
</dbReference>
<evidence type="ECO:0000256" key="1">
    <source>
        <dbReference type="SAM" id="Phobius"/>
    </source>
</evidence>
<keyword evidence="1" id="KW-0472">Membrane</keyword>
<evidence type="ECO:0000313" key="2">
    <source>
        <dbReference type="EMBL" id="MFD1525721.1"/>
    </source>
</evidence>
<comment type="caution">
    <text evidence="2">The sequence shown here is derived from an EMBL/GenBank/DDBJ whole genome shotgun (WGS) entry which is preliminary data.</text>
</comment>
<proteinExistence type="predicted"/>
<organism evidence="2 3">
    <name type="scientific">Halolamina salina</name>
    <dbReference type="NCBI Taxonomy" id="1220023"/>
    <lineage>
        <taxon>Archaea</taxon>
        <taxon>Methanobacteriati</taxon>
        <taxon>Methanobacteriota</taxon>
        <taxon>Stenosarchaea group</taxon>
        <taxon>Halobacteria</taxon>
        <taxon>Halobacteriales</taxon>
        <taxon>Haloferacaceae</taxon>
    </lineage>
</organism>
<keyword evidence="1" id="KW-0812">Transmembrane</keyword>
<keyword evidence="3" id="KW-1185">Reference proteome</keyword>
<reference evidence="2 3" key="1">
    <citation type="journal article" date="2019" name="Int. J. Syst. Evol. Microbiol.">
        <title>The Global Catalogue of Microorganisms (GCM) 10K type strain sequencing project: providing services to taxonomists for standard genome sequencing and annotation.</title>
        <authorList>
            <consortium name="The Broad Institute Genomics Platform"/>
            <consortium name="The Broad Institute Genome Sequencing Center for Infectious Disease"/>
            <person name="Wu L."/>
            <person name="Ma J."/>
        </authorList>
    </citation>
    <scope>NUCLEOTIDE SEQUENCE [LARGE SCALE GENOMIC DNA]</scope>
    <source>
        <strain evidence="2 3">CGMCC 1.12285</strain>
    </source>
</reference>
<evidence type="ECO:0000313" key="3">
    <source>
        <dbReference type="Proteomes" id="UP001597111"/>
    </source>
</evidence>
<dbReference type="Proteomes" id="UP001597111">
    <property type="component" value="Unassembled WGS sequence"/>
</dbReference>
<gene>
    <name evidence="2" type="ORF">ACFR9S_05290</name>
</gene>
<dbReference type="RefSeq" id="WP_379732184.1">
    <property type="nucleotide sequence ID" value="NZ_JBHSWZ010000226.1"/>
</dbReference>
<dbReference type="AlphaFoldDB" id="A0ABD6B5H2"/>
<evidence type="ECO:0008006" key="4">
    <source>
        <dbReference type="Google" id="ProtNLM"/>
    </source>
</evidence>